<dbReference type="Pfam" id="PF00912">
    <property type="entry name" value="Transgly"/>
    <property type="match status" value="1"/>
</dbReference>
<accession>A0A559IGW0</accession>
<evidence type="ECO:0000256" key="1">
    <source>
        <dbReference type="ARBA" id="ARBA00007090"/>
    </source>
</evidence>
<keyword evidence="10" id="KW-0511">Multifunctional enzyme</keyword>
<keyword evidence="9" id="KW-0573">Peptidoglycan synthesis</keyword>
<comment type="catalytic activity">
    <reaction evidence="13">
        <text>[GlcNAc-(1-&gt;4)-Mur2Ac(oyl-L-Ala-gamma-D-Glu-L-Lys-D-Ala-D-Ala)](n)-di-trans,octa-cis-undecaprenyl diphosphate + beta-D-GlcNAc-(1-&gt;4)-Mur2Ac(oyl-L-Ala-gamma-D-Glu-L-Lys-D-Ala-D-Ala)-di-trans,octa-cis-undecaprenyl diphosphate = [GlcNAc-(1-&gt;4)-Mur2Ac(oyl-L-Ala-gamma-D-Glu-L-Lys-D-Ala-D-Ala)](n+1)-di-trans,octa-cis-undecaprenyl diphosphate + di-trans,octa-cis-undecaprenyl diphosphate + H(+)</text>
        <dbReference type="Rhea" id="RHEA:23708"/>
        <dbReference type="Rhea" id="RHEA-COMP:9602"/>
        <dbReference type="Rhea" id="RHEA-COMP:9603"/>
        <dbReference type="ChEBI" id="CHEBI:15378"/>
        <dbReference type="ChEBI" id="CHEBI:58405"/>
        <dbReference type="ChEBI" id="CHEBI:60033"/>
        <dbReference type="ChEBI" id="CHEBI:78435"/>
        <dbReference type="EC" id="2.4.99.28"/>
    </reaction>
</comment>
<dbReference type="EMBL" id="VNJK01000005">
    <property type="protein sequence ID" value="TVX86898.1"/>
    <property type="molecule type" value="Genomic_DNA"/>
</dbReference>
<sequence length="312" mass="35320">MNNKYHHKRNATVQATVLMPMRHTSRIGNRSKFAQAGMNATEQQDRAQHTSASNNPTQWKKAIAGMLLAAILLPLVGWFALAGLGNVWIDNKQLNTFYTQIQEASHLPNGQPIVRTIDMPSYVADTLLAIEDHRYFLHPGIDPVGIARSIWVDLVKGNKAQGGSTVTMQLARNMFLTHEKTYIRKMKEIAISANLEFRYTKQELVDMYMNKVYFGHGKYGIESAARFYFGKTTKRNGDIPTINLAETAVLVGLLKAPEHYSPFKNKELAERRQSIVLHRMNTLGWITNMELEQALNTPLIYAQHPVKQNKTA</sequence>
<organism evidence="16 17">
    <name type="scientific">Paenibacillus agilis</name>
    <dbReference type="NCBI Taxonomy" id="3020863"/>
    <lineage>
        <taxon>Bacteria</taxon>
        <taxon>Bacillati</taxon>
        <taxon>Bacillota</taxon>
        <taxon>Bacilli</taxon>
        <taxon>Bacillales</taxon>
        <taxon>Paenibacillaceae</taxon>
        <taxon>Paenibacillus</taxon>
    </lineage>
</organism>
<reference evidence="16 17" key="1">
    <citation type="submission" date="2019-07" db="EMBL/GenBank/DDBJ databases">
        <authorList>
            <person name="Kim J."/>
        </authorList>
    </citation>
    <scope>NUCLEOTIDE SEQUENCE [LARGE SCALE GENOMIC DNA]</scope>
    <source>
        <strain evidence="16 17">N4</strain>
    </source>
</reference>
<evidence type="ECO:0000256" key="4">
    <source>
        <dbReference type="ARBA" id="ARBA00022670"/>
    </source>
</evidence>
<evidence type="ECO:0000256" key="5">
    <source>
        <dbReference type="ARBA" id="ARBA00022676"/>
    </source>
</evidence>
<evidence type="ECO:0000313" key="16">
    <source>
        <dbReference type="EMBL" id="TVX86898.1"/>
    </source>
</evidence>
<keyword evidence="8" id="KW-0133">Cell shape</keyword>
<keyword evidence="3" id="KW-0121">Carboxypeptidase</keyword>
<dbReference type="RefSeq" id="WP_144994578.1">
    <property type="nucleotide sequence ID" value="NZ_VNJK01000005.1"/>
</dbReference>
<gene>
    <name evidence="16" type="ORF">FPZ44_23635</name>
</gene>
<dbReference type="InterPro" id="IPR036950">
    <property type="entry name" value="PBP_transglycosylase"/>
</dbReference>
<dbReference type="InterPro" id="IPR001264">
    <property type="entry name" value="Glyco_trans_51"/>
</dbReference>
<dbReference type="GO" id="GO:0071555">
    <property type="term" value="P:cell wall organization"/>
    <property type="evidence" value="ECO:0007669"/>
    <property type="project" value="UniProtKB-KW"/>
</dbReference>
<keyword evidence="6" id="KW-0808">Transferase</keyword>
<evidence type="ECO:0000256" key="10">
    <source>
        <dbReference type="ARBA" id="ARBA00023268"/>
    </source>
</evidence>
<keyword evidence="17" id="KW-1185">Reference proteome</keyword>
<keyword evidence="11" id="KW-0961">Cell wall biogenesis/degradation</keyword>
<dbReference type="SUPFAM" id="SSF53955">
    <property type="entry name" value="Lysozyme-like"/>
    <property type="match status" value="1"/>
</dbReference>
<evidence type="ECO:0000256" key="14">
    <source>
        <dbReference type="SAM" id="Phobius"/>
    </source>
</evidence>
<dbReference type="GO" id="GO:0006508">
    <property type="term" value="P:proteolysis"/>
    <property type="evidence" value="ECO:0007669"/>
    <property type="project" value="UniProtKB-KW"/>
</dbReference>
<evidence type="ECO:0000259" key="15">
    <source>
        <dbReference type="Pfam" id="PF00912"/>
    </source>
</evidence>
<comment type="catalytic activity">
    <reaction evidence="12">
        <text>Preferential cleavage: (Ac)2-L-Lys-D-Ala-|-D-Ala. Also transpeptidation of peptidyl-alanyl moieties that are N-acyl substituents of D-alanine.</text>
        <dbReference type="EC" id="3.4.16.4"/>
    </reaction>
</comment>
<dbReference type="OrthoDB" id="9766909at2"/>
<dbReference type="Gene3D" id="1.10.3810.10">
    <property type="entry name" value="Biosynthetic peptidoglycan transglycosylase-like"/>
    <property type="match status" value="1"/>
</dbReference>
<name>A0A559IGW0_9BACL</name>
<keyword evidence="7" id="KW-0378">Hydrolase</keyword>
<proteinExistence type="inferred from homology"/>
<comment type="similarity">
    <text evidence="1">In the C-terminal section; belongs to the transpeptidase family.</text>
</comment>
<dbReference type="GO" id="GO:0008955">
    <property type="term" value="F:peptidoglycan glycosyltransferase activity"/>
    <property type="evidence" value="ECO:0007669"/>
    <property type="project" value="UniProtKB-EC"/>
</dbReference>
<evidence type="ECO:0000256" key="6">
    <source>
        <dbReference type="ARBA" id="ARBA00022679"/>
    </source>
</evidence>
<dbReference type="GO" id="GO:0009252">
    <property type="term" value="P:peptidoglycan biosynthetic process"/>
    <property type="evidence" value="ECO:0007669"/>
    <property type="project" value="UniProtKB-KW"/>
</dbReference>
<keyword evidence="14" id="KW-0472">Membrane</keyword>
<evidence type="ECO:0000256" key="8">
    <source>
        <dbReference type="ARBA" id="ARBA00022960"/>
    </source>
</evidence>
<keyword evidence="5" id="KW-0328">Glycosyltransferase</keyword>
<evidence type="ECO:0000256" key="3">
    <source>
        <dbReference type="ARBA" id="ARBA00022645"/>
    </source>
</evidence>
<dbReference type="GO" id="GO:0009002">
    <property type="term" value="F:serine-type D-Ala-D-Ala carboxypeptidase activity"/>
    <property type="evidence" value="ECO:0007669"/>
    <property type="project" value="UniProtKB-EC"/>
</dbReference>
<comment type="similarity">
    <text evidence="2">In the N-terminal section; belongs to the glycosyltransferase 51 family.</text>
</comment>
<dbReference type="Proteomes" id="UP000318102">
    <property type="component" value="Unassembled WGS sequence"/>
</dbReference>
<evidence type="ECO:0000313" key="17">
    <source>
        <dbReference type="Proteomes" id="UP000318102"/>
    </source>
</evidence>
<dbReference type="GO" id="GO:0008360">
    <property type="term" value="P:regulation of cell shape"/>
    <property type="evidence" value="ECO:0007669"/>
    <property type="project" value="UniProtKB-KW"/>
</dbReference>
<dbReference type="PANTHER" id="PTHR32282">
    <property type="entry name" value="BINDING PROTEIN TRANSPEPTIDASE, PUTATIVE-RELATED"/>
    <property type="match status" value="1"/>
</dbReference>
<dbReference type="PANTHER" id="PTHR32282:SF33">
    <property type="entry name" value="PEPTIDOGLYCAN GLYCOSYLTRANSFERASE"/>
    <property type="match status" value="1"/>
</dbReference>
<evidence type="ECO:0000256" key="13">
    <source>
        <dbReference type="ARBA" id="ARBA00049902"/>
    </source>
</evidence>
<feature type="domain" description="Glycosyl transferase family 51" evidence="15">
    <location>
        <begin position="111"/>
        <end position="280"/>
    </location>
</feature>
<evidence type="ECO:0000256" key="9">
    <source>
        <dbReference type="ARBA" id="ARBA00022984"/>
    </source>
</evidence>
<dbReference type="FunFam" id="1.10.3810.10:FF:000001">
    <property type="entry name" value="Penicillin-binding protein 1A"/>
    <property type="match status" value="1"/>
</dbReference>
<keyword evidence="14" id="KW-0812">Transmembrane</keyword>
<evidence type="ECO:0000256" key="12">
    <source>
        <dbReference type="ARBA" id="ARBA00034000"/>
    </source>
</evidence>
<feature type="transmembrane region" description="Helical" evidence="14">
    <location>
        <begin position="63"/>
        <end position="89"/>
    </location>
</feature>
<protein>
    <submittedName>
        <fullName evidence="16">Penicillin-binding protein</fullName>
    </submittedName>
</protein>
<dbReference type="AlphaFoldDB" id="A0A559IGW0"/>
<evidence type="ECO:0000256" key="11">
    <source>
        <dbReference type="ARBA" id="ARBA00023316"/>
    </source>
</evidence>
<comment type="caution">
    <text evidence="16">The sequence shown here is derived from an EMBL/GenBank/DDBJ whole genome shotgun (WGS) entry which is preliminary data.</text>
</comment>
<evidence type="ECO:0000256" key="2">
    <source>
        <dbReference type="ARBA" id="ARBA00007739"/>
    </source>
</evidence>
<dbReference type="InterPro" id="IPR023346">
    <property type="entry name" value="Lysozyme-like_dom_sf"/>
</dbReference>
<evidence type="ECO:0000256" key="7">
    <source>
        <dbReference type="ARBA" id="ARBA00022801"/>
    </source>
</evidence>
<dbReference type="InterPro" id="IPR050396">
    <property type="entry name" value="Glycosyltr_51/Transpeptidase"/>
</dbReference>
<keyword evidence="4" id="KW-0645">Protease</keyword>
<keyword evidence="14" id="KW-1133">Transmembrane helix</keyword>